<name>A0A9X9Q4T6_GULGU</name>
<protein>
    <submittedName>
        <fullName evidence="1">Uncharacterized protein</fullName>
    </submittedName>
</protein>
<reference evidence="1 2" key="1">
    <citation type="submission" date="2018-10" db="EMBL/GenBank/DDBJ databases">
        <authorList>
            <person name="Ekblom R."/>
            <person name="Jareborg N."/>
        </authorList>
    </citation>
    <scope>NUCLEOTIDE SEQUENCE [LARGE SCALE GENOMIC DNA]</scope>
    <source>
        <tissue evidence="1">Muscle</tissue>
    </source>
</reference>
<gene>
    <name evidence="1" type="ORF">BN2614_LOCUS2</name>
</gene>
<accession>A0A9X9Q4T6</accession>
<sequence>MRNSDHKQALCLCQGCRTTLLAKLRNESLASSHVSGSRTQNTINNKHAVGNCIFQTCS</sequence>
<dbReference type="AlphaFoldDB" id="A0A9X9Q4T6"/>
<comment type="caution">
    <text evidence="1">The sequence shown here is derived from an EMBL/GenBank/DDBJ whole genome shotgun (WGS) entry which is preliminary data.</text>
</comment>
<evidence type="ECO:0000313" key="2">
    <source>
        <dbReference type="Proteomes" id="UP000269945"/>
    </source>
</evidence>
<evidence type="ECO:0000313" key="1">
    <source>
        <dbReference type="EMBL" id="VCX15683.1"/>
    </source>
</evidence>
<keyword evidence="2" id="KW-1185">Reference proteome</keyword>
<dbReference type="Proteomes" id="UP000269945">
    <property type="component" value="Unassembled WGS sequence"/>
</dbReference>
<proteinExistence type="predicted"/>
<dbReference type="EMBL" id="CYRY02035635">
    <property type="protein sequence ID" value="VCX15683.1"/>
    <property type="molecule type" value="Genomic_DNA"/>
</dbReference>
<organism evidence="1 2">
    <name type="scientific">Gulo gulo</name>
    <name type="common">Wolverine</name>
    <name type="synonym">Gluton</name>
    <dbReference type="NCBI Taxonomy" id="48420"/>
    <lineage>
        <taxon>Eukaryota</taxon>
        <taxon>Metazoa</taxon>
        <taxon>Chordata</taxon>
        <taxon>Craniata</taxon>
        <taxon>Vertebrata</taxon>
        <taxon>Euteleostomi</taxon>
        <taxon>Mammalia</taxon>
        <taxon>Eutheria</taxon>
        <taxon>Laurasiatheria</taxon>
        <taxon>Carnivora</taxon>
        <taxon>Caniformia</taxon>
        <taxon>Musteloidea</taxon>
        <taxon>Mustelidae</taxon>
        <taxon>Guloninae</taxon>
        <taxon>Gulo</taxon>
    </lineage>
</organism>